<sequence>MRNKVFTFIVTCCLVACSNDTQNIEPTPLVVSARFDIPASPPKDIEKYFTNPLVKALKSAPHVSITHAIALKNGATVVVFFEDGIKFAEGEDIITSVLTSVKSPKKFNTVDFTELCGDDLSQSDLMHIAKAKGVKSESVFDNVITVSADIAKNILPSEEYNSMFANECDEPSTAPLYVLEN</sequence>
<proteinExistence type="predicted"/>
<accession>A0A7L9RTY7</accession>
<dbReference type="KEGG" id="pbal:CPBP_00862"/>
<evidence type="ECO:0000313" key="2">
    <source>
        <dbReference type="Proteomes" id="UP000594001"/>
    </source>
</evidence>
<dbReference type="RefSeq" id="WP_350331638.1">
    <property type="nucleotide sequence ID" value="NZ_CP054719.1"/>
</dbReference>
<protein>
    <submittedName>
        <fullName evidence="1">Uncharacterized protein</fullName>
    </submittedName>
</protein>
<dbReference type="EMBL" id="CP054719">
    <property type="protein sequence ID" value="QOL20083.1"/>
    <property type="molecule type" value="Genomic_DNA"/>
</dbReference>
<name>A0A7L9RTY7_9PROT</name>
<dbReference type="AlphaFoldDB" id="A0A7L9RTY7"/>
<dbReference type="Proteomes" id="UP000594001">
    <property type="component" value="Chromosome"/>
</dbReference>
<keyword evidence="2" id="KW-1185">Reference proteome</keyword>
<evidence type="ECO:0000313" key="1">
    <source>
        <dbReference type="EMBL" id="QOL20083.1"/>
    </source>
</evidence>
<reference evidence="1 2" key="1">
    <citation type="submission" date="2020-06" db="EMBL/GenBank/DDBJ databases">
        <title>The endosymbiont of the kinetoplastid Bodo saltans is a Paracaedibacter-like alpha-proteobacterium possessing a putative toxin-antitoxin system.</title>
        <authorList>
            <person name="Midha S."/>
            <person name="Rigden D.J."/>
            <person name="Siozios S."/>
            <person name="Hurst G.D.D."/>
            <person name="Jackson A.P."/>
        </authorList>
    </citation>
    <scope>NUCLEOTIDE SEQUENCE [LARGE SCALE GENOMIC DNA]</scope>
    <source>
        <strain evidence="1">Lake Konstanz</strain>
    </source>
</reference>
<gene>
    <name evidence="1" type="ORF">CPBP_00862</name>
</gene>
<organism evidence="1 2">
    <name type="scientific">Candidatus Bodocaedibacter vickermanii</name>
    <dbReference type="NCBI Taxonomy" id="2741701"/>
    <lineage>
        <taxon>Bacteria</taxon>
        <taxon>Pseudomonadati</taxon>
        <taxon>Pseudomonadota</taxon>
        <taxon>Alphaproteobacteria</taxon>
        <taxon>Holosporales</taxon>
        <taxon>Candidatus Paracaedibacteraceae</taxon>
        <taxon>Candidatus Bodocaedibacter</taxon>
    </lineage>
</organism>